<dbReference type="InterPro" id="IPR002634">
    <property type="entry name" value="BolA"/>
</dbReference>
<dbReference type="PANTHER" id="PTHR46188">
    <property type="entry name" value="BOLA-LIKE PROTEIN 3"/>
    <property type="match status" value="1"/>
</dbReference>
<dbReference type="SMR" id="G1UAW9"/>
<dbReference type="AlphaFoldDB" id="G1UAW9"/>
<evidence type="ECO:0000256" key="2">
    <source>
        <dbReference type="RuleBase" id="RU003860"/>
    </source>
</evidence>
<sequence length="122" mass="14367">MIRNNIIRNIRLSNIYKYNSSINQRTISPFLSSKRNYSTPQEESEPMDEYESKIYNILQQELNPVNLKIKDVSGGCGSMFSIFIESEKFKGLTMIKQHRLVNEILKDEIKKWHGLQLRTKKV</sequence>
<dbReference type="Gene3D" id="3.10.20.90">
    <property type="entry name" value="Phosphatidylinositol 3-kinase Catalytic Subunit, Chain A, domain 1"/>
    <property type="match status" value="1"/>
</dbReference>
<proteinExistence type="inferred from homology"/>
<dbReference type="Pfam" id="PF01722">
    <property type="entry name" value="BolA"/>
    <property type="match status" value="1"/>
</dbReference>
<evidence type="ECO:0000313" key="3">
    <source>
        <dbReference type="EMBL" id="BAE44664.1"/>
    </source>
</evidence>
<dbReference type="SUPFAM" id="SSF82657">
    <property type="entry name" value="BolA-like"/>
    <property type="match status" value="1"/>
</dbReference>
<dbReference type="GO" id="GO:0005759">
    <property type="term" value="C:mitochondrial matrix"/>
    <property type="evidence" value="ECO:0007669"/>
    <property type="project" value="EnsemblFungi"/>
</dbReference>
<dbReference type="EMBL" id="AP006852">
    <property type="protein sequence ID" value="BAE44664.1"/>
    <property type="molecule type" value="Genomic_DNA"/>
</dbReference>
<dbReference type="VEuPathDB" id="FungiDB:C7_01440W_A"/>
<dbReference type="VEuPathDB" id="FungiDB:CAWG_05495"/>
<gene>
    <name evidence="3" type="primary">CaJ7.0159</name>
    <name evidence="3" type="ORF">CaO19.6585</name>
</gene>
<dbReference type="GO" id="GO:0051604">
    <property type="term" value="P:protein maturation"/>
    <property type="evidence" value="ECO:0007669"/>
    <property type="project" value="EnsemblFungi"/>
</dbReference>
<comment type="similarity">
    <text evidence="1 2">Belongs to the BolA/IbaG family.</text>
</comment>
<name>G1UAW9_CANAX</name>
<dbReference type="InterPro" id="IPR052275">
    <property type="entry name" value="Mt_Fe-S_assembly_factor"/>
</dbReference>
<dbReference type="InterPro" id="IPR036065">
    <property type="entry name" value="BolA-like_sf"/>
</dbReference>
<evidence type="ECO:0000256" key="1">
    <source>
        <dbReference type="ARBA" id="ARBA00005578"/>
    </source>
</evidence>
<dbReference type="PANTHER" id="PTHR46188:SF1">
    <property type="entry name" value="BOLA-LIKE PROTEIN 3"/>
    <property type="match status" value="1"/>
</dbReference>
<accession>G1UAW9</accession>
<dbReference type="PhylomeDB" id="G1UAW9"/>
<organism evidence="3">
    <name type="scientific">Candida albicans</name>
    <name type="common">Yeast</name>
    <dbReference type="NCBI Taxonomy" id="5476"/>
    <lineage>
        <taxon>Eukaryota</taxon>
        <taxon>Fungi</taxon>
        <taxon>Dikarya</taxon>
        <taxon>Ascomycota</taxon>
        <taxon>Saccharomycotina</taxon>
        <taxon>Pichiomycetes</taxon>
        <taxon>Debaryomycetaceae</taxon>
        <taxon>Candida/Lodderomyces clade</taxon>
        <taxon>Candida</taxon>
    </lineage>
</organism>
<reference evidence="3" key="1">
    <citation type="journal article" date="2005" name="Genetics">
        <title>Sequence finishing and gene mapping for Candida albicans chromosome 7 and syntenic analysis against the Saccharomyces cerevisiae genome.</title>
        <authorList>
            <person name="Chibana H."/>
            <person name="Oka N."/>
            <person name="Nakayama H."/>
            <person name="Aoyama T."/>
            <person name="Magee B.B."/>
            <person name="Magee P.T."/>
            <person name="Mikami Y."/>
        </authorList>
    </citation>
    <scope>NUCLEOTIDE SEQUENCE</scope>
</reference>
<protein>
    <submittedName>
        <fullName evidence="3">Uncharacterized protein CaJ7.0159</fullName>
    </submittedName>
</protein>